<proteinExistence type="predicted"/>
<dbReference type="EMBL" id="BMAV01001698">
    <property type="protein sequence ID" value="GFY40112.1"/>
    <property type="molecule type" value="Genomic_DNA"/>
</dbReference>
<evidence type="ECO:0000313" key="2">
    <source>
        <dbReference type="Proteomes" id="UP000886998"/>
    </source>
</evidence>
<dbReference type="AlphaFoldDB" id="A0A8X7BRN2"/>
<keyword evidence="2" id="KW-1185">Reference proteome</keyword>
<organism evidence="1 2">
    <name type="scientific">Trichonephila inaurata madagascariensis</name>
    <dbReference type="NCBI Taxonomy" id="2747483"/>
    <lineage>
        <taxon>Eukaryota</taxon>
        <taxon>Metazoa</taxon>
        <taxon>Ecdysozoa</taxon>
        <taxon>Arthropoda</taxon>
        <taxon>Chelicerata</taxon>
        <taxon>Arachnida</taxon>
        <taxon>Araneae</taxon>
        <taxon>Araneomorphae</taxon>
        <taxon>Entelegynae</taxon>
        <taxon>Araneoidea</taxon>
        <taxon>Nephilidae</taxon>
        <taxon>Trichonephila</taxon>
        <taxon>Trichonephila inaurata</taxon>
    </lineage>
</organism>
<protein>
    <submittedName>
        <fullName evidence="1">Uncharacterized protein</fullName>
    </submittedName>
</protein>
<sequence>MKQSKKLGSIRFSLHGSRSPLLFILLIAPQLNRRCFLLYFKYSNRRIDTVRHLRIAHNKQFHLTVRNSYKSG</sequence>
<accession>A0A8X7BRN2</accession>
<name>A0A8X7BRN2_9ARAC</name>
<gene>
    <name evidence="1" type="ORF">TNIN_146531</name>
</gene>
<dbReference type="Proteomes" id="UP000886998">
    <property type="component" value="Unassembled WGS sequence"/>
</dbReference>
<evidence type="ECO:0000313" key="1">
    <source>
        <dbReference type="EMBL" id="GFY40112.1"/>
    </source>
</evidence>
<reference evidence="1" key="1">
    <citation type="submission" date="2020-08" db="EMBL/GenBank/DDBJ databases">
        <title>Multicomponent nature underlies the extraordinary mechanical properties of spider dragline silk.</title>
        <authorList>
            <person name="Kono N."/>
            <person name="Nakamura H."/>
            <person name="Mori M."/>
            <person name="Yoshida Y."/>
            <person name="Ohtoshi R."/>
            <person name="Malay A.D."/>
            <person name="Moran D.A.P."/>
            <person name="Tomita M."/>
            <person name="Numata K."/>
            <person name="Arakawa K."/>
        </authorList>
    </citation>
    <scope>NUCLEOTIDE SEQUENCE</scope>
</reference>
<comment type="caution">
    <text evidence="1">The sequence shown here is derived from an EMBL/GenBank/DDBJ whole genome shotgun (WGS) entry which is preliminary data.</text>
</comment>